<dbReference type="AlphaFoldDB" id="A0A931IW10"/>
<comment type="caution">
    <text evidence="1">The sequence shown here is derived from an EMBL/GenBank/DDBJ whole genome shotgun (WGS) entry which is preliminary data.</text>
</comment>
<protein>
    <submittedName>
        <fullName evidence="1">TIGR04552 family protein</fullName>
    </submittedName>
</protein>
<sequence>MGQDYAGCLALGLEDFAALRSPLLTDRRFSLNWTYLDGIANGQSAIDLGALALRNRTDAEQFAREYGYDLSQGGVRDYVQRIQQEALAFVQGTFLTPEQQVLVPAAVAHPEDPLDLLLLASQRTHCFNPERLWACALLKVMHGLFYIDNNLKLRHFAAIRQQVFEGLDAVIRTEGDQAYLTDGLLWLPLVHLDRKRNKGRHSILLKLLQKPEYVAADIHDHLGVRLTLATRIECLLALELLRRAHIVSVINLEASRTRNTLLDLPAAKAVFTRYKALLDRAPGYPREVIDRMEAELLATAHEQHRTENPHSGSGFNSLQVTVRKMIHLPANAITPLPGEASVGDEGVSFFFAYEVQLMDAASHDRSLKGPASHEAYKQRQIETARARVFGPEFERWVRVQAERG</sequence>
<proteinExistence type="predicted"/>
<organism evidence="1 2">
    <name type="scientific">Inhella gelatinilytica</name>
    <dbReference type="NCBI Taxonomy" id="2795030"/>
    <lineage>
        <taxon>Bacteria</taxon>
        <taxon>Pseudomonadati</taxon>
        <taxon>Pseudomonadota</taxon>
        <taxon>Betaproteobacteria</taxon>
        <taxon>Burkholderiales</taxon>
        <taxon>Sphaerotilaceae</taxon>
        <taxon>Inhella</taxon>
    </lineage>
</organism>
<dbReference type="NCBIfam" id="TIGR04562">
    <property type="entry name" value="TIGR04552 family protein"/>
    <property type="match status" value="1"/>
</dbReference>
<gene>
    <name evidence="1" type="ORF">I7X43_04190</name>
</gene>
<keyword evidence="2" id="KW-1185">Reference proteome</keyword>
<name>A0A931IW10_9BURK</name>
<dbReference type="Proteomes" id="UP000620139">
    <property type="component" value="Unassembled WGS sequence"/>
</dbReference>
<dbReference type="NCBIfam" id="TIGR04552">
    <property type="entry name" value="TIGR04552 family protein"/>
    <property type="match status" value="1"/>
</dbReference>
<accession>A0A931IW10</accession>
<dbReference type="InterPro" id="IPR030824">
    <property type="entry name" value="CHP04562"/>
</dbReference>
<dbReference type="EMBL" id="JAEDAL010000001">
    <property type="protein sequence ID" value="MBH9552044.1"/>
    <property type="molecule type" value="Genomic_DNA"/>
</dbReference>
<evidence type="ECO:0000313" key="2">
    <source>
        <dbReference type="Proteomes" id="UP000620139"/>
    </source>
</evidence>
<reference evidence="1" key="1">
    <citation type="submission" date="2020-12" db="EMBL/GenBank/DDBJ databases">
        <title>The genome sequence of Inhella sp. 4Y17.</title>
        <authorList>
            <person name="Liu Y."/>
        </authorList>
    </citation>
    <scope>NUCLEOTIDE SEQUENCE</scope>
    <source>
        <strain evidence="1">4Y10</strain>
    </source>
</reference>
<evidence type="ECO:0000313" key="1">
    <source>
        <dbReference type="EMBL" id="MBH9552044.1"/>
    </source>
</evidence>